<organism evidence="8 9">
    <name type="scientific">Acidihalobacter prosperus</name>
    <dbReference type="NCBI Taxonomy" id="160660"/>
    <lineage>
        <taxon>Bacteria</taxon>
        <taxon>Pseudomonadati</taxon>
        <taxon>Pseudomonadota</taxon>
        <taxon>Gammaproteobacteria</taxon>
        <taxon>Chromatiales</taxon>
        <taxon>Ectothiorhodospiraceae</taxon>
        <taxon>Acidihalobacter</taxon>
    </lineage>
</organism>
<feature type="transmembrane region" description="Helical" evidence="6">
    <location>
        <begin position="155"/>
        <end position="178"/>
    </location>
</feature>
<feature type="transmembrane region" description="Helical" evidence="6">
    <location>
        <begin position="25"/>
        <end position="55"/>
    </location>
</feature>
<dbReference type="AlphaFoldDB" id="A0A1A6C7X2"/>
<accession>A0A1A6C7X2</accession>
<keyword evidence="3 6" id="KW-0812">Transmembrane</keyword>
<evidence type="ECO:0000259" key="7">
    <source>
        <dbReference type="PROSITE" id="PS50850"/>
    </source>
</evidence>
<dbReference type="GO" id="GO:0022857">
    <property type="term" value="F:transmembrane transporter activity"/>
    <property type="evidence" value="ECO:0007669"/>
    <property type="project" value="InterPro"/>
</dbReference>
<dbReference type="PROSITE" id="PS50850">
    <property type="entry name" value="MFS"/>
    <property type="match status" value="1"/>
</dbReference>
<proteinExistence type="predicted"/>
<dbReference type="Proteomes" id="UP000029273">
    <property type="component" value="Unassembled WGS sequence"/>
</dbReference>
<comment type="caution">
    <text evidence="8">The sequence shown here is derived from an EMBL/GenBank/DDBJ whole genome shotgun (WGS) entry which is preliminary data.</text>
</comment>
<feature type="transmembrane region" description="Helical" evidence="6">
    <location>
        <begin position="287"/>
        <end position="310"/>
    </location>
</feature>
<keyword evidence="5 6" id="KW-0472">Membrane</keyword>
<feature type="transmembrane region" description="Helical" evidence="6">
    <location>
        <begin position="184"/>
        <end position="204"/>
    </location>
</feature>
<feature type="transmembrane region" description="Helical" evidence="6">
    <location>
        <begin position="247"/>
        <end position="266"/>
    </location>
</feature>
<evidence type="ECO:0000256" key="3">
    <source>
        <dbReference type="ARBA" id="ARBA00022692"/>
    </source>
</evidence>
<feature type="transmembrane region" description="Helical" evidence="6">
    <location>
        <begin position="99"/>
        <end position="119"/>
    </location>
</feature>
<dbReference type="InterPro" id="IPR020846">
    <property type="entry name" value="MFS_dom"/>
</dbReference>
<dbReference type="PANTHER" id="PTHR42718:SF9">
    <property type="entry name" value="MAJOR FACILITATOR SUPERFAMILY MULTIDRUG TRANSPORTER MFSC"/>
    <property type="match status" value="1"/>
</dbReference>
<dbReference type="InterPro" id="IPR011701">
    <property type="entry name" value="MFS"/>
</dbReference>
<dbReference type="SUPFAM" id="SSF103473">
    <property type="entry name" value="MFS general substrate transporter"/>
    <property type="match status" value="1"/>
</dbReference>
<sequence>MSTAIHLHAPSVNRARPPSKNTHRIIMLSLFTGVGLALAIGSFEGASVLGILPYIGGGLATSSDHALWTLTYFIVHWSLGITVMPWSMRRWGPRRLFEFSVLFTLAGTLLAADTGNLWLMLVARAMQGFGAGLLVPLSQHLFLQRTPPSRHGLVTIVWSNAMLIPFFVGPAIGGYLATTAGWRGIFWICAPLLLIAGWFGRRGIDHARPDATTPPFDRIGFGLLYGGLLGLQMIMDQGQDDGWWHARLIDELSLLACALLLAFAWWERRCPHPLLDFQFFRRRNYTLGLLLLCIGWSLFMAWAALLPLWAESDLGYNGYWGSVLLLPIALGAIPLASVMDRLRGLVGLRRLATACFLVFAGAYGIADVNQASGLQALFLPMLIEGMGVGMLFVPLTLIVLSGIAAQDIPSAATTSNFIRVFSANVGVTLLSVYWIRQSAVAATALRADTLPAHEAITAHWLIFVQHLLDAEAQTQALDNLLRVSAWVCLLAAGLAYFALKPPVAAASPLGPRSFIQEQEMESAVARRPALQSGDRQP</sequence>
<keyword evidence="2" id="KW-0813">Transport</keyword>
<evidence type="ECO:0000256" key="6">
    <source>
        <dbReference type="SAM" id="Phobius"/>
    </source>
</evidence>
<dbReference type="Gene3D" id="1.20.1720.10">
    <property type="entry name" value="Multidrug resistance protein D"/>
    <property type="match status" value="2"/>
</dbReference>
<evidence type="ECO:0000313" key="9">
    <source>
        <dbReference type="Proteomes" id="UP000029273"/>
    </source>
</evidence>
<protein>
    <submittedName>
        <fullName evidence="8">Multidrug MFS transporter</fullName>
    </submittedName>
</protein>
<feature type="transmembrane region" description="Helical" evidence="6">
    <location>
        <begin position="316"/>
        <end position="336"/>
    </location>
</feature>
<keyword evidence="4 6" id="KW-1133">Transmembrane helix</keyword>
<feature type="transmembrane region" description="Helical" evidence="6">
    <location>
        <begin position="417"/>
        <end position="435"/>
    </location>
</feature>
<dbReference type="EMBL" id="JQSG02000001">
    <property type="protein sequence ID" value="OBS10650.1"/>
    <property type="molecule type" value="Genomic_DNA"/>
</dbReference>
<dbReference type="PANTHER" id="PTHR42718">
    <property type="entry name" value="MAJOR FACILITATOR SUPERFAMILY MULTIDRUG TRANSPORTER MFSC"/>
    <property type="match status" value="1"/>
</dbReference>
<comment type="subcellular location">
    <subcellularLocation>
        <location evidence="1">Membrane</location>
        <topology evidence="1">Multi-pass membrane protein</topology>
    </subcellularLocation>
</comment>
<evidence type="ECO:0000256" key="2">
    <source>
        <dbReference type="ARBA" id="ARBA00022448"/>
    </source>
</evidence>
<keyword evidence="9" id="KW-1185">Reference proteome</keyword>
<evidence type="ECO:0000256" key="5">
    <source>
        <dbReference type="ARBA" id="ARBA00023136"/>
    </source>
</evidence>
<evidence type="ECO:0000256" key="1">
    <source>
        <dbReference type="ARBA" id="ARBA00004141"/>
    </source>
</evidence>
<feature type="transmembrane region" description="Helical" evidence="6">
    <location>
        <begin position="67"/>
        <end position="87"/>
    </location>
</feature>
<gene>
    <name evidence="8" type="ORF">Thpro_020366</name>
</gene>
<reference evidence="8 9" key="1">
    <citation type="journal article" date="2014" name="Genome Announc.">
        <title>Draft Genome Sequence of the Iron-Oxidizing, Acidophilic, and Halotolerant 'Thiobacillus prosperus' Type Strain DSM 5130.</title>
        <authorList>
            <person name="Ossandon F.J."/>
            <person name="Cardenas J.P."/>
            <person name="Corbett M."/>
            <person name="Quatrini R."/>
            <person name="Holmes D.S."/>
            <person name="Watkin E."/>
        </authorList>
    </citation>
    <scope>NUCLEOTIDE SEQUENCE [LARGE SCALE GENOMIC DNA]</scope>
    <source>
        <strain evidence="8 9">DSM 5130</strain>
    </source>
</reference>
<evidence type="ECO:0000256" key="4">
    <source>
        <dbReference type="ARBA" id="ARBA00022989"/>
    </source>
</evidence>
<dbReference type="Pfam" id="PF07690">
    <property type="entry name" value="MFS_1"/>
    <property type="match status" value="1"/>
</dbReference>
<feature type="transmembrane region" description="Helical" evidence="6">
    <location>
        <begin position="348"/>
        <end position="366"/>
    </location>
</feature>
<feature type="domain" description="Major facilitator superfamily (MFS) profile" evidence="7">
    <location>
        <begin position="30"/>
        <end position="503"/>
    </location>
</feature>
<dbReference type="GO" id="GO:0016020">
    <property type="term" value="C:membrane"/>
    <property type="evidence" value="ECO:0007669"/>
    <property type="project" value="UniProtKB-SubCell"/>
</dbReference>
<dbReference type="InterPro" id="IPR036259">
    <property type="entry name" value="MFS_trans_sf"/>
</dbReference>
<evidence type="ECO:0000313" key="8">
    <source>
        <dbReference type="EMBL" id="OBS10650.1"/>
    </source>
</evidence>
<feature type="transmembrane region" description="Helical" evidence="6">
    <location>
        <begin position="386"/>
        <end position="405"/>
    </location>
</feature>
<name>A0A1A6C7X2_9GAMM</name>